<dbReference type="InterPro" id="IPR000276">
    <property type="entry name" value="GPCR_Rhodpsn"/>
</dbReference>
<feature type="compositionally biased region" description="Polar residues" evidence="5">
    <location>
        <begin position="338"/>
        <end position="351"/>
    </location>
</feature>
<protein>
    <recommendedName>
        <fullName evidence="7">G-protein coupled receptors family 1 profile domain-containing protein</fullName>
    </recommendedName>
</protein>
<keyword evidence="2 6" id="KW-0812">Transmembrane</keyword>
<feature type="region of interest" description="Disordered" evidence="5">
    <location>
        <begin position="308"/>
        <end position="423"/>
    </location>
</feature>
<accession>A0A3S1I131</accession>
<name>A0A3S1I131_ELYCH</name>
<evidence type="ECO:0000259" key="7">
    <source>
        <dbReference type="PROSITE" id="PS50262"/>
    </source>
</evidence>
<dbReference type="OrthoDB" id="10551249at2759"/>
<feature type="transmembrane region" description="Helical" evidence="6">
    <location>
        <begin position="107"/>
        <end position="125"/>
    </location>
</feature>
<keyword evidence="4 6" id="KW-0472">Membrane</keyword>
<evidence type="ECO:0000256" key="2">
    <source>
        <dbReference type="ARBA" id="ARBA00022692"/>
    </source>
</evidence>
<feature type="transmembrane region" description="Helical" evidence="6">
    <location>
        <begin position="481"/>
        <end position="498"/>
    </location>
</feature>
<evidence type="ECO:0000256" key="1">
    <source>
        <dbReference type="ARBA" id="ARBA00004370"/>
    </source>
</evidence>
<dbReference type="Gene3D" id="1.20.1070.10">
    <property type="entry name" value="Rhodopsin 7-helix transmembrane proteins"/>
    <property type="match status" value="1"/>
</dbReference>
<dbReference type="SUPFAM" id="SSF81321">
    <property type="entry name" value="Family A G protein-coupled receptor-like"/>
    <property type="match status" value="1"/>
</dbReference>
<organism evidence="8 9">
    <name type="scientific">Elysia chlorotica</name>
    <name type="common">Eastern emerald elysia</name>
    <name type="synonym">Sea slug</name>
    <dbReference type="NCBI Taxonomy" id="188477"/>
    <lineage>
        <taxon>Eukaryota</taxon>
        <taxon>Metazoa</taxon>
        <taxon>Spiralia</taxon>
        <taxon>Lophotrochozoa</taxon>
        <taxon>Mollusca</taxon>
        <taxon>Gastropoda</taxon>
        <taxon>Heterobranchia</taxon>
        <taxon>Euthyneura</taxon>
        <taxon>Panpulmonata</taxon>
        <taxon>Sacoglossa</taxon>
        <taxon>Placobranchoidea</taxon>
        <taxon>Plakobranchidae</taxon>
        <taxon>Elysia</taxon>
    </lineage>
</organism>
<proteinExistence type="predicted"/>
<dbReference type="STRING" id="188477.A0A3S1I131"/>
<feature type="transmembrane region" description="Helical" evidence="6">
    <location>
        <begin position="137"/>
        <end position="158"/>
    </location>
</feature>
<feature type="domain" description="G-protein coupled receptors family 1 profile" evidence="7">
    <location>
        <begin position="116"/>
        <end position="497"/>
    </location>
</feature>
<keyword evidence="3 6" id="KW-1133">Transmembrane helix</keyword>
<evidence type="ECO:0000256" key="5">
    <source>
        <dbReference type="SAM" id="MobiDB-lite"/>
    </source>
</evidence>
<feature type="compositionally biased region" description="Polar residues" evidence="5">
    <location>
        <begin position="321"/>
        <end position="331"/>
    </location>
</feature>
<feature type="compositionally biased region" description="Basic and acidic residues" evidence="5">
    <location>
        <begin position="353"/>
        <end position="373"/>
    </location>
</feature>
<dbReference type="EMBL" id="RQTK01000038">
    <property type="protein sequence ID" value="RUS90155.1"/>
    <property type="molecule type" value="Genomic_DNA"/>
</dbReference>
<dbReference type="GO" id="GO:0004930">
    <property type="term" value="F:G protein-coupled receptor activity"/>
    <property type="evidence" value="ECO:0007669"/>
    <property type="project" value="InterPro"/>
</dbReference>
<feature type="compositionally biased region" description="Polar residues" evidence="5">
    <location>
        <begin position="396"/>
        <end position="416"/>
    </location>
</feature>
<evidence type="ECO:0000256" key="3">
    <source>
        <dbReference type="ARBA" id="ARBA00022989"/>
    </source>
</evidence>
<comment type="subcellular location">
    <subcellularLocation>
        <location evidence="1">Membrane</location>
    </subcellularLocation>
</comment>
<sequence length="533" mass="59542">MDGIRNADWDTIKIEQISTTDFTSCISLEDIAWVGGLRGSESDRRVAIPSMRSGDCHSVNMMYDPSATTVSQYMPPWPDLDHQPQRQKYISDDMYAVIQDVMLKMQYATFSIAILLNILNIAVFLKMGVKDVMTLSLLSLSISDLLELFTGSSIIIMVSLMKSHLALDLLMKVDMFALIHWMMFVTCIGQSTSTNITTMIAMERCLCVIAPFKLKTIVTMRRTRIAIFAIVVIGVLGNVPNFVSSRFARVYNPMFNVTRVEILYTPNRRVMEELTVMINHAVVYPVSLVIVTTSSIIMIRGLRRSAKFRQKKMGPDKAPVNNKTAGSNKVSQAEKTDSSVVTTSVDHQGGTSVEKENNGIDCGSRKEMSKDNGADSGISCKNRESIINVDSKDSNENGSKSGHMGQDQSKSTSTNVDKPDWSPQRPVISANNVRLIKMLLIVALVTASFHVISLLIGLATFDREIKPDGFQANAYHGLVQIAQLFYAWSMGINTFVYIKYNRKYKRALIAMCFGICRCFNPDWARRIESESDD</sequence>
<dbReference type="PANTHER" id="PTHR46641:SF2">
    <property type="entry name" value="FMRFAMIDE RECEPTOR"/>
    <property type="match status" value="1"/>
</dbReference>
<reference evidence="8 9" key="1">
    <citation type="submission" date="2019-01" db="EMBL/GenBank/DDBJ databases">
        <title>A draft genome assembly of the solar-powered sea slug Elysia chlorotica.</title>
        <authorList>
            <person name="Cai H."/>
            <person name="Li Q."/>
            <person name="Fang X."/>
            <person name="Li J."/>
            <person name="Curtis N.E."/>
            <person name="Altenburger A."/>
            <person name="Shibata T."/>
            <person name="Feng M."/>
            <person name="Maeda T."/>
            <person name="Schwartz J.A."/>
            <person name="Shigenobu S."/>
            <person name="Lundholm N."/>
            <person name="Nishiyama T."/>
            <person name="Yang H."/>
            <person name="Hasebe M."/>
            <person name="Li S."/>
            <person name="Pierce S.K."/>
            <person name="Wang J."/>
        </authorList>
    </citation>
    <scope>NUCLEOTIDE SEQUENCE [LARGE SCALE GENOMIC DNA]</scope>
    <source>
        <strain evidence="8">EC2010</strain>
        <tissue evidence="8">Whole organism of an adult</tissue>
    </source>
</reference>
<feature type="transmembrane region" description="Helical" evidence="6">
    <location>
        <begin position="223"/>
        <end position="243"/>
    </location>
</feature>
<dbReference type="PROSITE" id="PS50262">
    <property type="entry name" value="G_PROTEIN_RECEP_F1_2"/>
    <property type="match status" value="1"/>
</dbReference>
<dbReference type="GO" id="GO:0016020">
    <property type="term" value="C:membrane"/>
    <property type="evidence" value="ECO:0007669"/>
    <property type="project" value="UniProtKB-SubCell"/>
</dbReference>
<evidence type="ECO:0000313" key="9">
    <source>
        <dbReference type="Proteomes" id="UP000271974"/>
    </source>
</evidence>
<feature type="transmembrane region" description="Helical" evidence="6">
    <location>
        <begin position="281"/>
        <end position="302"/>
    </location>
</feature>
<dbReference type="InterPro" id="IPR052954">
    <property type="entry name" value="GPCR-Ligand_Int"/>
</dbReference>
<evidence type="ECO:0000313" key="8">
    <source>
        <dbReference type="EMBL" id="RUS90155.1"/>
    </source>
</evidence>
<keyword evidence="9" id="KW-1185">Reference proteome</keyword>
<dbReference type="Pfam" id="PF00001">
    <property type="entry name" value="7tm_1"/>
    <property type="match status" value="1"/>
</dbReference>
<gene>
    <name evidence="8" type="ORF">EGW08_002034</name>
</gene>
<evidence type="ECO:0000256" key="4">
    <source>
        <dbReference type="ARBA" id="ARBA00023136"/>
    </source>
</evidence>
<evidence type="ECO:0000256" key="6">
    <source>
        <dbReference type="SAM" id="Phobius"/>
    </source>
</evidence>
<feature type="transmembrane region" description="Helical" evidence="6">
    <location>
        <begin position="438"/>
        <end position="461"/>
    </location>
</feature>
<dbReference type="AlphaFoldDB" id="A0A3S1I131"/>
<dbReference type="PANTHER" id="PTHR46641">
    <property type="entry name" value="FMRFAMIDE RECEPTOR-RELATED"/>
    <property type="match status" value="1"/>
</dbReference>
<comment type="caution">
    <text evidence="8">The sequence shown here is derived from an EMBL/GenBank/DDBJ whole genome shotgun (WGS) entry which is preliminary data.</text>
</comment>
<dbReference type="Proteomes" id="UP000271974">
    <property type="component" value="Unassembled WGS sequence"/>
</dbReference>
<feature type="transmembrane region" description="Helical" evidence="6">
    <location>
        <begin position="178"/>
        <end position="202"/>
    </location>
</feature>
<dbReference type="InterPro" id="IPR017452">
    <property type="entry name" value="GPCR_Rhodpsn_7TM"/>
</dbReference>